<keyword evidence="3" id="KW-1185">Reference proteome</keyword>
<dbReference type="KEGG" id="paun:MJA45_24040"/>
<evidence type="ECO:0000259" key="1">
    <source>
        <dbReference type="Pfam" id="PF00395"/>
    </source>
</evidence>
<protein>
    <submittedName>
        <fullName evidence="2">S-layer homology domain-containing protein</fullName>
    </submittedName>
</protein>
<dbReference type="RefSeq" id="WP_315604431.1">
    <property type="nucleotide sequence ID" value="NZ_CP130318.1"/>
</dbReference>
<dbReference type="Proteomes" id="UP001305702">
    <property type="component" value="Chromosome"/>
</dbReference>
<feature type="domain" description="SLH" evidence="1">
    <location>
        <begin position="17"/>
        <end position="55"/>
    </location>
</feature>
<gene>
    <name evidence="2" type="ORF">MJA45_24040</name>
</gene>
<name>A0AA96LBL5_9BACL</name>
<evidence type="ECO:0000313" key="3">
    <source>
        <dbReference type="Proteomes" id="UP001305702"/>
    </source>
</evidence>
<sequence>MVLVAAISFSAGSAAAFGDVDPKKGEAILALKERGIVSGVGGDRFAPDQDMTYAEGLSLVMKGLLQGAVGEREADPTAGPWYAGLVEQAKTVGLPLPAGVDPSASLTEEEFASLLNAALTAAAPDRTLPEAGKPAGPSKVTRAKAAEWVYQAIRFLETAPAIPITSDRITPSRCSGCWAAALPETWRDCRMRSWPSSPALPITR</sequence>
<reference evidence="2 3" key="1">
    <citation type="submission" date="2022-02" db="EMBL/GenBank/DDBJ databases">
        <title>Paenibacillus sp. MBLB1776 Whole Genome Shotgun Sequencing.</title>
        <authorList>
            <person name="Hwang C.Y."/>
            <person name="Cho E.-S."/>
            <person name="Seo M.-J."/>
        </authorList>
    </citation>
    <scope>NUCLEOTIDE SEQUENCE [LARGE SCALE GENOMIC DNA]</scope>
    <source>
        <strain evidence="2 3">MBLB1776</strain>
    </source>
</reference>
<dbReference type="EMBL" id="CP130318">
    <property type="protein sequence ID" value="WNQ10657.1"/>
    <property type="molecule type" value="Genomic_DNA"/>
</dbReference>
<dbReference type="AlphaFoldDB" id="A0AA96LBL5"/>
<dbReference type="InterPro" id="IPR001119">
    <property type="entry name" value="SLH_dom"/>
</dbReference>
<dbReference type="Pfam" id="PF00395">
    <property type="entry name" value="SLH"/>
    <property type="match status" value="1"/>
</dbReference>
<organism evidence="2 3">
    <name type="scientific">Paenibacillus aurantius</name>
    <dbReference type="NCBI Taxonomy" id="2918900"/>
    <lineage>
        <taxon>Bacteria</taxon>
        <taxon>Bacillati</taxon>
        <taxon>Bacillota</taxon>
        <taxon>Bacilli</taxon>
        <taxon>Bacillales</taxon>
        <taxon>Paenibacillaceae</taxon>
        <taxon>Paenibacillus</taxon>
    </lineage>
</organism>
<evidence type="ECO:0000313" key="2">
    <source>
        <dbReference type="EMBL" id="WNQ10657.1"/>
    </source>
</evidence>
<accession>A0AA96LBL5</accession>
<proteinExistence type="predicted"/>